<comment type="caution">
    <text evidence="1">The sequence shown here is derived from an EMBL/GenBank/DDBJ whole genome shotgun (WGS) entry which is preliminary data.</text>
</comment>
<dbReference type="Proteomes" id="UP000196531">
    <property type="component" value="Unassembled WGS sequence"/>
</dbReference>
<sequence>MNLMAKTKNILEFNKLKEISKFTSLIKSDGPYLVQRSTSSTQLLKASDDFEKILFKKSKRYLVFREHVIIRVHTKQGLSLDSKILKGSFNSFKNIALIEEEMRNLEFLVRKKSFDVKSYEIIHTHPTGCYLENVDGHQVITLGGLSLADYKVADYLEEKYEITIDLRAICPGNVTYCSV</sequence>
<protein>
    <submittedName>
        <fullName evidence="1">Uncharacterized protein</fullName>
    </submittedName>
</protein>
<dbReference type="AlphaFoldDB" id="A0A1Y5F392"/>
<name>A0A1Y5F392_9BACT</name>
<proteinExistence type="predicted"/>
<accession>A0A1Y5F392</accession>
<gene>
    <name evidence="1" type="ORF">A9Q84_17700</name>
</gene>
<dbReference type="EMBL" id="MAAO01000011">
    <property type="protein sequence ID" value="OUR94144.1"/>
    <property type="molecule type" value="Genomic_DNA"/>
</dbReference>
<reference evidence="2" key="1">
    <citation type="journal article" date="2017" name="Proc. Natl. Acad. Sci. U.S.A.">
        <title>Simulation of Deepwater Horizon oil plume reveals substrate specialization within a complex community of hydrocarbon-degraders.</title>
        <authorList>
            <person name="Hu P."/>
            <person name="Dubinsky E.A."/>
            <person name="Probst A.J."/>
            <person name="Wang J."/>
            <person name="Sieber C.M.K."/>
            <person name="Tom L.M."/>
            <person name="Gardinali P."/>
            <person name="Banfield J.F."/>
            <person name="Atlas R.M."/>
            <person name="Andersen G.L."/>
        </authorList>
    </citation>
    <scope>NUCLEOTIDE SEQUENCE [LARGE SCALE GENOMIC DNA]</scope>
</reference>
<evidence type="ECO:0000313" key="1">
    <source>
        <dbReference type="EMBL" id="OUR94144.1"/>
    </source>
</evidence>
<evidence type="ECO:0000313" key="2">
    <source>
        <dbReference type="Proteomes" id="UP000196531"/>
    </source>
</evidence>
<organism evidence="1 2">
    <name type="scientific">Halobacteriovorax marinus</name>
    <dbReference type="NCBI Taxonomy" id="97084"/>
    <lineage>
        <taxon>Bacteria</taxon>
        <taxon>Pseudomonadati</taxon>
        <taxon>Bdellovibrionota</taxon>
        <taxon>Bacteriovoracia</taxon>
        <taxon>Bacteriovoracales</taxon>
        <taxon>Halobacteriovoraceae</taxon>
        <taxon>Halobacteriovorax</taxon>
    </lineage>
</organism>